<feature type="chain" id="PRO_5045416164" evidence="1">
    <location>
        <begin position="43"/>
        <end position="259"/>
    </location>
</feature>
<feature type="signal peptide" evidence="1">
    <location>
        <begin position="1"/>
        <end position="42"/>
    </location>
</feature>
<organism evidence="2 3">
    <name type="scientific">Pseudoalteromonas fenneropenaei</name>
    <dbReference type="NCBI Taxonomy" id="1737459"/>
    <lineage>
        <taxon>Bacteria</taxon>
        <taxon>Pseudomonadati</taxon>
        <taxon>Pseudomonadota</taxon>
        <taxon>Gammaproteobacteria</taxon>
        <taxon>Alteromonadales</taxon>
        <taxon>Pseudoalteromonadaceae</taxon>
        <taxon>Pseudoalteromonas</taxon>
    </lineage>
</organism>
<dbReference type="EMBL" id="JBHRSD010000011">
    <property type="protein sequence ID" value="MFC3032303.1"/>
    <property type="molecule type" value="Genomic_DNA"/>
</dbReference>
<name>A0ABV7CIG2_9GAMM</name>
<dbReference type="Proteomes" id="UP001595453">
    <property type="component" value="Unassembled WGS sequence"/>
</dbReference>
<evidence type="ECO:0000313" key="2">
    <source>
        <dbReference type="EMBL" id="MFC3032303.1"/>
    </source>
</evidence>
<protein>
    <submittedName>
        <fullName evidence="2">DUF3108 domain-containing protein</fullName>
    </submittedName>
</protein>
<dbReference type="Gene3D" id="2.40.360.20">
    <property type="match status" value="1"/>
</dbReference>
<dbReference type="Pfam" id="PF11306">
    <property type="entry name" value="DUF3108"/>
    <property type="match status" value="1"/>
</dbReference>
<evidence type="ECO:0000256" key="1">
    <source>
        <dbReference type="SAM" id="SignalP"/>
    </source>
</evidence>
<reference evidence="3" key="1">
    <citation type="journal article" date="2019" name="Int. J. Syst. Evol. Microbiol.">
        <title>The Global Catalogue of Microorganisms (GCM) 10K type strain sequencing project: providing services to taxonomists for standard genome sequencing and annotation.</title>
        <authorList>
            <consortium name="The Broad Institute Genomics Platform"/>
            <consortium name="The Broad Institute Genome Sequencing Center for Infectious Disease"/>
            <person name="Wu L."/>
            <person name="Ma J."/>
        </authorList>
    </citation>
    <scope>NUCLEOTIDE SEQUENCE [LARGE SCALE GENOMIC DNA]</scope>
    <source>
        <strain evidence="3">KCTC 42730</strain>
    </source>
</reference>
<gene>
    <name evidence="2" type="ORF">ACFOEE_07220</name>
</gene>
<dbReference type="InterPro" id="IPR021457">
    <property type="entry name" value="DUF3108"/>
</dbReference>
<evidence type="ECO:0000313" key="3">
    <source>
        <dbReference type="Proteomes" id="UP001595453"/>
    </source>
</evidence>
<keyword evidence="1" id="KW-0732">Signal</keyword>
<sequence>MQFLTTKYYRLTAPTINKNKTCALLLCLGAVFSASFSSVIQASELAPYKATYNVLRKGKIHGEATRELSKATDETFVLKYHSNIEWMIFSDERIEETTFTIKDSQIHPVNYVMKREGTGPDKSFRIDFDPSEQKVKHSDSKYPLKLQWREDWQDLLSYQAQLRVDLMAGKTRFSYPIVDKEGDEKVYDFEVVGSETITLPVGNFETVKVRRMYDNDKRQALVWFAPSLDHMMVQLYKGKDGMEQFQIQLKSLNSDKVSL</sequence>
<proteinExistence type="predicted"/>
<keyword evidence="3" id="KW-1185">Reference proteome</keyword>
<comment type="caution">
    <text evidence="2">The sequence shown here is derived from an EMBL/GenBank/DDBJ whole genome shotgun (WGS) entry which is preliminary data.</text>
</comment>
<dbReference type="RefSeq" id="WP_377122626.1">
    <property type="nucleotide sequence ID" value="NZ_JBHRSD010000011.1"/>
</dbReference>
<accession>A0ABV7CIG2</accession>